<evidence type="ECO:0000313" key="2">
    <source>
        <dbReference type="EMBL" id="KAK3801340.1"/>
    </source>
</evidence>
<proteinExistence type="predicted"/>
<organism evidence="2 3">
    <name type="scientific">Elysia crispata</name>
    <name type="common">lettuce slug</name>
    <dbReference type="NCBI Taxonomy" id="231223"/>
    <lineage>
        <taxon>Eukaryota</taxon>
        <taxon>Metazoa</taxon>
        <taxon>Spiralia</taxon>
        <taxon>Lophotrochozoa</taxon>
        <taxon>Mollusca</taxon>
        <taxon>Gastropoda</taxon>
        <taxon>Heterobranchia</taxon>
        <taxon>Euthyneura</taxon>
        <taxon>Panpulmonata</taxon>
        <taxon>Sacoglossa</taxon>
        <taxon>Placobranchoidea</taxon>
        <taxon>Plakobranchidae</taxon>
        <taxon>Elysia</taxon>
    </lineage>
</organism>
<dbReference type="AlphaFoldDB" id="A0AAE1B8S0"/>
<feature type="compositionally biased region" description="Basic and acidic residues" evidence="1">
    <location>
        <begin position="460"/>
        <end position="472"/>
    </location>
</feature>
<sequence>VTSCPDEQKKRDAADQTRLVCVCYVEIKRCHKIRAEQLASGVSKCNANLRFYNCLETTSCPDEQKKRDAADQTRLVCECFLKKKRCYDIRAEQLASGVSKCNANLPYYNCLEDTSCPDKQKERGAANQTRLVCECFREKEQCLYNLKRGKREGMIACELLPDYQYCLDSSSCPEDQKELDLEESLIKHCDCLIEKENCDDKRENQLESGVSACMANLTYYDCLEVSSCPEEQKERDSADQERQNCGRKKCFLEKDRCYDIRADQLASGVSWCNASLPYYNCLEVSSCPEEQKERDAADQNRLDCECSQQKEMCLKNLEREKEEGVIDCGDLQKYQDCLDASICPEQQKEIDFKDNLTKKCECFREKEQCLYNLKRGKKEGMIDCGLLPDYQYCLDSSSCPEDQRELDLEESLKKHCDCWIEKENCDDKRQNQLQSGVSACMANVTYYDCLEVSSCPEEQKERDSANQEKRNCAPEVSKTATDGTQAGSEDTTKSLTSLTDTSGSEDRSVVMPISDTREYEFNSDLTGSILYQTLTSGGRLSLGRTGSVPSHVGSSSQNRFVAPKRYKIKLDVNGLIKVKHV</sequence>
<comment type="caution">
    <text evidence="2">The sequence shown here is derived from an EMBL/GenBank/DDBJ whole genome shotgun (WGS) entry which is preliminary data.</text>
</comment>
<gene>
    <name evidence="2" type="ORF">RRG08_064817</name>
</gene>
<evidence type="ECO:0000313" key="3">
    <source>
        <dbReference type="Proteomes" id="UP001283361"/>
    </source>
</evidence>
<protein>
    <submittedName>
        <fullName evidence="2">Uncharacterized protein</fullName>
    </submittedName>
</protein>
<dbReference type="Proteomes" id="UP001283361">
    <property type="component" value="Unassembled WGS sequence"/>
</dbReference>
<feature type="non-terminal residue" evidence="2">
    <location>
        <position position="581"/>
    </location>
</feature>
<feature type="compositionally biased region" description="Low complexity" evidence="1">
    <location>
        <begin position="493"/>
        <end position="502"/>
    </location>
</feature>
<dbReference type="EMBL" id="JAWDGP010000331">
    <property type="protein sequence ID" value="KAK3801340.1"/>
    <property type="molecule type" value="Genomic_DNA"/>
</dbReference>
<accession>A0AAE1B8S0</accession>
<feature type="region of interest" description="Disordered" evidence="1">
    <location>
        <begin position="460"/>
        <end position="508"/>
    </location>
</feature>
<reference evidence="2" key="1">
    <citation type="journal article" date="2023" name="G3 (Bethesda)">
        <title>A reference genome for the long-term kleptoplast-retaining sea slug Elysia crispata morphotype clarki.</title>
        <authorList>
            <person name="Eastman K.E."/>
            <person name="Pendleton A.L."/>
            <person name="Shaikh M.A."/>
            <person name="Suttiyut T."/>
            <person name="Ogas R."/>
            <person name="Tomko P."/>
            <person name="Gavelis G."/>
            <person name="Widhalm J.R."/>
            <person name="Wisecaver J.H."/>
        </authorList>
    </citation>
    <scope>NUCLEOTIDE SEQUENCE</scope>
    <source>
        <strain evidence="2">ECLA1</strain>
    </source>
</reference>
<feature type="compositionally biased region" description="Polar residues" evidence="1">
    <location>
        <begin position="478"/>
        <end position="487"/>
    </location>
</feature>
<name>A0AAE1B8S0_9GAST</name>
<evidence type="ECO:0000256" key="1">
    <source>
        <dbReference type="SAM" id="MobiDB-lite"/>
    </source>
</evidence>
<keyword evidence="3" id="KW-1185">Reference proteome</keyword>